<name>A0ABU0WFI9_9PROT</name>
<reference evidence="5 6" key="1">
    <citation type="submission" date="2023-06" db="EMBL/GenBank/DDBJ databases">
        <title>Azospirillum isscasensis sp.nov, a bacterium isolated from rhizosphere soil of rice.</title>
        <authorList>
            <person name="Wang H."/>
        </authorList>
    </citation>
    <scope>NUCLEOTIDE SEQUENCE [LARGE SCALE GENOMIC DNA]</scope>
    <source>
        <strain evidence="5 6">C340-1</strain>
    </source>
</reference>
<dbReference type="InterPro" id="IPR001094">
    <property type="entry name" value="Flavdoxin-like"/>
</dbReference>
<evidence type="ECO:0000259" key="4">
    <source>
        <dbReference type="PROSITE" id="PS50902"/>
    </source>
</evidence>
<proteinExistence type="predicted"/>
<sequence length="171" mass="18814">MAEILIVVGSESGNAHLVAECVRDALARAGHGATLSTGQGCADLRLPDRGVLLVCTSTHGHGDWPDNIAPFVRSLDETRPDLSRLRYGVIALGDRTYRDTFCLAGRRLDEALRRLSATRLGERLEIDACQQPLPDEDALAWLESWTALLNAPAAHHNENNQHEETRRRCPS</sequence>
<dbReference type="InterPro" id="IPR008254">
    <property type="entry name" value="Flavodoxin/NO_synth"/>
</dbReference>
<dbReference type="Proteomes" id="UP001227317">
    <property type="component" value="Unassembled WGS sequence"/>
</dbReference>
<keyword evidence="6" id="KW-1185">Reference proteome</keyword>
<organism evidence="5 6">
    <name type="scientific">Azospirillum isscasi</name>
    <dbReference type="NCBI Taxonomy" id="3053926"/>
    <lineage>
        <taxon>Bacteria</taxon>
        <taxon>Pseudomonadati</taxon>
        <taxon>Pseudomonadota</taxon>
        <taxon>Alphaproteobacteria</taxon>
        <taxon>Rhodospirillales</taxon>
        <taxon>Azospirillaceae</taxon>
        <taxon>Azospirillum</taxon>
    </lineage>
</organism>
<evidence type="ECO:0000256" key="2">
    <source>
        <dbReference type="ARBA" id="ARBA00022643"/>
    </source>
</evidence>
<dbReference type="PRINTS" id="PR00369">
    <property type="entry name" value="FLAVODOXIN"/>
</dbReference>
<keyword evidence="2" id="KW-0288">FMN</keyword>
<dbReference type="PANTHER" id="PTHR19384">
    <property type="entry name" value="NITRIC OXIDE SYNTHASE-RELATED"/>
    <property type="match status" value="1"/>
</dbReference>
<dbReference type="SUPFAM" id="SSF52218">
    <property type="entry name" value="Flavoproteins"/>
    <property type="match status" value="1"/>
</dbReference>
<keyword evidence="3" id="KW-0813">Transport</keyword>
<dbReference type="Pfam" id="PF00258">
    <property type="entry name" value="Flavodoxin_1"/>
    <property type="match status" value="1"/>
</dbReference>
<feature type="domain" description="Flavodoxin-like" evidence="4">
    <location>
        <begin position="4"/>
        <end position="146"/>
    </location>
</feature>
<comment type="caution">
    <text evidence="5">The sequence shown here is derived from an EMBL/GenBank/DDBJ whole genome shotgun (WGS) entry which is preliminary data.</text>
</comment>
<dbReference type="InterPro" id="IPR029039">
    <property type="entry name" value="Flavoprotein-like_sf"/>
</dbReference>
<dbReference type="Gene3D" id="3.40.50.360">
    <property type="match status" value="1"/>
</dbReference>
<evidence type="ECO:0000313" key="5">
    <source>
        <dbReference type="EMBL" id="MDQ2102818.1"/>
    </source>
</evidence>
<dbReference type="RefSeq" id="WP_306705272.1">
    <property type="nucleotide sequence ID" value="NZ_JAUJFI010000031.1"/>
</dbReference>
<accession>A0ABU0WFI9</accession>
<protein>
    <submittedName>
        <fullName evidence="5">Flavodoxin domain-containing protein</fullName>
    </submittedName>
</protein>
<dbReference type="PROSITE" id="PS50902">
    <property type="entry name" value="FLAVODOXIN_LIKE"/>
    <property type="match status" value="1"/>
</dbReference>
<evidence type="ECO:0000313" key="6">
    <source>
        <dbReference type="Proteomes" id="UP001227317"/>
    </source>
</evidence>
<keyword evidence="3" id="KW-0249">Electron transport</keyword>
<evidence type="ECO:0000256" key="3">
    <source>
        <dbReference type="ARBA" id="ARBA00022982"/>
    </source>
</evidence>
<dbReference type="EMBL" id="JAUJFI010000031">
    <property type="protein sequence ID" value="MDQ2102818.1"/>
    <property type="molecule type" value="Genomic_DNA"/>
</dbReference>
<evidence type="ECO:0000256" key="1">
    <source>
        <dbReference type="ARBA" id="ARBA00022630"/>
    </source>
</evidence>
<gene>
    <name evidence="5" type="ORF">QSG27_08960</name>
</gene>
<keyword evidence="1" id="KW-0285">Flavoprotein</keyword>